<feature type="domain" description="Ig-like" evidence="2">
    <location>
        <begin position="662"/>
        <end position="708"/>
    </location>
</feature>
<dbReference type="InterPro" id="IPR022038">
    <property type="entry name" value="Ig-like_bact"/>
</dbReference>
<gene>
    <name evidence="3" type="ORF">HHT355_0529</name>
</gene>
<evidence type="ECO:0000259" key="2">
    <source>
        <dbReference type="Pfam" id="PF07523"/>
    </source>
</evidence>
<feature type="transmembrane region" description="Helical" evidence="1">
    <location>
        <begin position="7"/>
        <end position="26"/>
    </location>
</feature>
<evidence type="ECO:0000313" key="4">
    <source>
        <dbReference type="Proteomes" id="UP000236497"/>
    </source>
</evidence>
<evidence type="ECO:0000256" key="1">
    <source>
        <dbReference type="SAM" id="Phobius"/>
    </source>
</evidence>
<keyword evidence="1" id="KW-0472">Membrane</keyword>
<dbReference type="AlphaFoldDB" id="A0A0H5SE87"/>
<keyword evidence="4" id="KW-1185">Reference proteome</keyword>
<dbReference type="SUPFAM" id="SSF110296">
    <property type="entry name" value="Oligoxyloglucan reducing end-specific cellobiohydrolase"/>
    <property type="match status" value="1"/>
</dbReference>
<sequence>MDFPGRLISGILAVLLILIFPLQYIAHSHSENIDSLVDEKTHRLTDDIRSKGYLDIQMYEDYINFLDTTGERYDLNIQDIRPVKGEEITNINKNNLSLVPVSYIKPFSAGKETEILINVKARYRKSYDEFEYYNYLYISKDNGETWSKIMNLSGEYFTDQRFTFGPDGHYYFLKVYSWNYVDYYTHVVRYDSQNNTQNTLCTLYYNISKYKEIIFVNDKFFITPNSGSYIMYSNNAQSFSNGTYLGSNITINNIVYGNNVYVAAGSEWKSSSGSNTAVIYYSSNGIDWTKSQLSISANANVIFTGDMFIAGLSNGYLYYSYNGINWTSMGQPTVASNKCTNATKLAYGKNTLIISDGNKIYITKNNGKSYELTNLNVKNVYFYNGYFYGAGSQTNYNPMNGFKKSRDGITWEEITLPLSFDKEYLIEITNISFNNIENSAKQLVSITVSPTFQTIQKYSNPLFTVKVIYSDETSRILSSDEYSIEGFDASKIGTQNINITYSENGITRNTSVSVTVTPLQRECPICHNTYELNPDDTDPGCPYCKELITGIEVTPDYIEVTQGDALPVIVTAKYKDGSREIITDWISNYNPEKVGLQIVTIEYGGYAKEVTVWVYPGLIRCPVCDTEYPATEDNCPVCAAKVVSISVEPKELTVMQYDPISLEVTAYFANGDSRIVDDWSIDVNTDRAGTYIATVSYKGVSANIKLNVLSIFSIECPICGLRYNISDSPKGCPVCSEELVGIEAYLTSGSNIVQLGAIPSIAVILIYRDNHREFAYEGFTLENFNPNILGVQTATVRYKEFSTTIIINVVNTLDTITCPNGHVYYKNADGTDPGCPYCKTAEDISTVVYFDITYTSEILKEIYANGKYYFKKGNYLTLILIKKDKSLFYKIQNTFFKTSLIGRKKKFVYGGNIY</sequence>
<protein>
    <recommendedName>
        <fullName evidence="2">Ig-like domain-containing protein</fullName>
    </recommendedName>
</protein>
<keyword evidence="1" id="KW-1133">Transmembrane helix</keyword>
<organism evidence="3 4">
    <name type="scientific">Herbinix hemicellulosilytica</name>
    <dbReference type="NCBI Taxonomy" id="1564487"/>
    <lineage>
        <taxon>Bacteria</taxon>
        <taxon>Bacillati</taxon>
        <taxon>Bacillota</taxon>
        <taxon>Clostridia</taxon>
        <taxon>Lachnospirales</taxon>
        <taxon>Lachnospiraceae</taxon>
        <taxon>Herbinix</taxon>
    </lineage>
</organism>
<dbReference type="Gene3D" id="2.60.40.3630">
    <property type="match status" value="1"/>
</dbReference>
<name>A0A0H5SE87_HERHM</name>
<proteinExistence type="predicted"/>
<dbReference type="OrthoDB" id="2082320at2"/>
<dbReference type="RefSeq" id="WP_103201893.1">
    <property type="nucleotide sequence ID" value="NZ_CVTD020000008.1"/>
</dbReference>
<evidence type="ECO:0000313" key="3">
    <source>
        <dbReference type="EMBL" id="CRZ33734.1"/>
    </source>
</evidence>
<reference evidence="3 4" key="1">
    <citation type="submission" date="2015-06" db="EMBL/GenBank/DDBJ databases">
        <authorList>
            <person name="Wibberg Daniel"/>
        </authorList>
    </citation>
    <scope>NUCLEOTIDE SEQUENCE [LARGE SCALE GENOMIC DNA]</scope>
    <source>
        <strain evidence="3 4">T3/55T</strain>
    </source>
</reference>
<feature type="domain" description="Ig-like" evidence="2">
    <location>
        <begin position="465"/>
        <end position="516"/>
    </location>
</feature>
<dbReference type="EMBL" id="CVTD020000008">
    <property type="protein sequence ID" value="CRZ33734.1"/>
    <property type="molecule type" value="Genomic_DNA"/>
</dbReference>
<dbReference type="Proteomes" id="UP000236497">
    <property type="component" value="Unassembled WGS sequence"/>
</dbReference>
<accession>A0A0H5SE87</accession>
<keyword evidence="1" id="KW-0812">Transmembrane</keyword>
<dbReference type="Pfam" id="PF07523">
    <property type="entry name" value="Big_3"/>
    <property type="match status" value="2"/>
</dbReference>